<sequence length="114" mass="12584">MYSAPHGVRQTVRLVCTFTSYTMRRAIYKAPQSTIFTSDFGLSRMSTGADSIFWISSKFFVTLPNTQCFPSSQGHGTVVMKNCEPLVFGPAFAMDSSPGAVWRILKFSSANLLP</sequence>
<organism evidence="1 2">
    <name type="scientific">Porphyridium purpureum</name>
    <name type="common">Red alga</name>
    <name type="synonym">Porphyridium cruentum</name>
    <dbReference type="NCBI Taxonomy" id="35688"/>
    <lineage>
        <taxon>Eukaryota</taxon>
        <taxon>Rhodophyta</taxon>
        <taxon>Bangiophyceae</taxon>
        <taxon>Porphyridiales</taxon>
        <taxon>Porphyridiaceae</taxon>
        <taxon>Porphyridium</taxon>
    </lineage>
</organism>
<reference evidence="2" key="1">
    <citation type="journal article" date="2019" name="Nat. Commun.">
        <title>Expansion of phycobilisome linker gene families in mesophilic red algae.</title>
        <authorList>
            <person name="Lee J."/>
            <person name="Kim D."/>
            <person name="Bhattacharya D."/>
            <person name="Yoon H.S."/>
        </authorList>
    </citation>
    <scope>NUCLEOTIDE SEQUENCE [LARGE SCALE GENOMIC DNA]</scope>
    <source>
        <strain evidence="2">CCMP 1328</strain>
    </source>
</reference>
<name>A0A5J4YP65_PORPP</name>
<protein>
    <submittedName>
        <fullName evidence="1">Uncharacterized protein</fullName>
    </submittedName>
</protein>
<accession>A0A5J4YP65</accession>
<dbReference type="OrthoDB" id="10263589at2759"/>
<proteinExistence type="predicted"/>
<evidence type="ECO:0000313" key="2">
    <source>
        <dbReference type="Proteomes" id="UP000324585"/>
    </source>
</evidence>
<keyword evidence="2" id="KW-1185">Reference proteome</keyword>
<dbReference type="EMBL" id="VRMN01000009">
    <property type="protein sequence ID" value="KAA8492474.1"/>
    <property type="molecule type" value="Genomic_DNA"/>
</dbReference>
<dbReference type="Proteomes" id="UP000324585">
    <property type="component" value="Unassembled WGS sequence"/>
</dbReference>
<comment type="caution">
    <text evidence="1">The sequence shown here is derived from an EMBL/GenBank/DDBJ whole genome shotgun (WGS) entry which is preliminary data.</text>
</comment>
<dbReference type="AlphaFoldDB" id="A0A5J4YP65"/>
<gene>
    <name evidence="1" type="ORF">FVE85_7981</name>
</gene>
<evidence type="ECO:0000313" key="1">
    <source>
        <dbReference type="EMBL" id="KAA8492474.1"/>
    </source>
</evidence>